<proteinExistence type="inferred from homology"/>
<dbReference type="Gene3D" id="3.90.280.10">
    <property type="entry name" value="PEBP-like"/>
    <property type="match status" value="1"/>
</dbReference>
<dbReference type="CDD" id="cd00866">
    <property type="entry name" value="PEBP_euk"/>
    <property type="match status" value="1"/>
</dbReference>
<evidence type="ECO:0000256" key="3">
    <source>
        <dbReference type="ARBA" id="ARBA00022980"/>
    </source>
</evidence>
<dbReference type="AlphaFoldDB" id="A0A8B8A0M9"/>
<dbReference type="CTD" id="64978"/>
<comment type="similarity">
    <text evidence="7">Belongs to the phosphatidylethanolamine-binding protein family. Mitochondrion-specific ribosomal protein mL38 subfamily.</text>
</comment>
<sequence length="369" mass="42770">MAAPMGNFCRQLLRISCLDISRASSMRRQMNIHQRPTTSCHSGNPYAGASAGIDIGLPHTPPSGKVVLKERLARNRQNKSNAELERAARHRTLQVPLDKVNEEWQRTSMPYHLRSVAHHYAIFRDLFDGADFLPQVVLKIDYGVTEDEAAPVYSGNFVTPTEASQPPAVTFESSEDTLWTMLLTNPDGHLLDNHKEYVHWLIGNIPGNQLSQGEEIFNYLPPFPAQGTGYHRFVFVLFQQEGRVDYSSRAVSLPCRKLRERTFETLEFYRQYQDMITPAGLGFFQSRWDSSVRETFHQTLGMREPIFEYDHPKLYIAEQKKWPHKKALQYLLKYMPKDKRAKIRGFWPNFPDRRLQDKQLRNTRSKGQE</sequence>
<dbReference type="SUPFAM" id="SSF49777">
    <property type="entry name" value="PEBP-like"/>
    <property type="match status" value="1"/>
</dbReference>
<dbReference type="OrthoDB" id="2153661at2759"/>
<evidence type="ECO:0000256" key="7">
    <source>
        <dbReference type="ARBA" id="ARBA00038016"/>
    </source>
</evidence>
<dbReference type="PANTHER" id="PTHR11362">
    <property type="entry name" value="PHOSPHATIDYLETHANOLAMINE-BINDING PROTEIN"/>
    <property type="match status" value="1"/>
</dbReference>
<keyword evidence="2" id="KW-0809">Transit peptide</keyword>
<dbReference type="FunFam" id="3.90.280.10:FF:000002">
    <property type="entry name" value="39S ribosomal protein L38, mitochondrial"/>
    <property type="match status" value="1"/>
</dbReference>
<dbReference type="GO" id="GO:0005762">
    <property type="term" value="C:mitochondrial large ribosomal subunit"/>
    <property type="evidence" value="ECO:0007669"/>
    <property type="project" value="TreeGrafter"/>
</dbReference>
<evidence type="ECO:0000256" key="4">
    <source>
        <dbReference type="ARBA" id="ARBA00023054"/>
    </source>
</evidence>
<reference evidence="11" key="1">
    <citation type="submission" date="2025-08" db="UniProtKB">
        <authorList>
            <consortium name="RefSeq"/>
        </authorList>
    </citation>
    <scope>IDENTIFICATION</scope>
</reference>
<keyword evidence="10" id="KW-1185">Reference proteome</keyword>
<dbReference type="Proteomes" id="UP000694845">
    <property type="component" value="Unplaced"/>
</dbReference>
<dbReference type="InterPro" id="IPR035810">
    <property type="entry name" value="PEBP_euk"/>
</dbReference>
<keyword evidence="4" id="KW-0175">Coiled coil</keyword>
<dbReference type="KEGG" id="aplc:110990055"/>
<protein>
    <recommendedName>
        <fullName evidence="8">Large ribosomal subunit protein mL38</fullName>
    </recommendedName>
    <alternativeName>
        <fullName evidence="9">39S ribosomal protein L38, mitochondrial</fullName>
    </alternativeName>
</protein>
<dbReference type="RefSeq" id="XP_022110540.1">
    <property type="nucleotide sequence ID" value="XM_022254848.1"/>
</dbReference>
<evidence type="ECO:0000256" key="1">
    <source>
        <dbReference type="ARBA" id="ARBA00004173"/>
    </source>
</evidence>
<dbReference type="GeneID" id="110990055"/>
<dbReference type="InterPro" id="IPR008914">
    <property type="entry name" value="PEBP"/>
</dbReference>
<evidence type="ECO:0000313" key="10">
    <source>
        <dbReference type="Proteomes" id="UP000694845"/>
    </source>
</evidence>
<accession>A0A8B8A0M9</accession>
<evidence type="ECO:0000256" key="2">
    <source>
        <dbReference type="ARBA" id="ARBA00022946"/>
    </source>
</evidence>
<dbReference type="PANTHER" id="PTHR11362:SF133">
    <property type="entry name" value="LARGE RIBOSOMAL SUBUNIT PROTEIN ML38"/>
    <property type="match status" value="1"/>
</dbReference>
<evidence type="ECO:0000313" key="11">
    <source>
        <dbReference type="RefSeq" id="XP_022110540.1"/>
    </source>
</evidence>
<name>A0A8B8A0M9_ACAPL</name>
<keyword evidence="3" id="KW-0689">Ribosomal protein</keyword>
<keyword evidence="6" id="KW-0687">Ribonucleoprotein</keyword>
<organism evidence="10 11">
    <name type="scientific">Acanthaster planci</name>
    <name type="common">Crown-of-thorns starfish</name>
    <dbReference type="NCBI Taxonomy" id="133434"/>
    <lineage>
        <taxon>Eukaryota</taxon>
        <taxon>Metazoa</taxon>
        <taxon>Echinodermata</taxon>
        <taxon>Eleutherozoa</taxon>
        <taxon>Asterozoa</taxon>
        <taxon>Asteroidea</taxon>
        <taxon>Valvatacea</taxon>
        <taxon>Valvatida</taxon>
        <taxon>Acanthasteridae</taxon>
        <taxon>Acanthaster</taxon>
    </lineage>
</organism>
<evidence type="ECO:0000256" key="6">
    <source>
        <dbReference type="ARBA" id="ARBA00023274"/>
    </source>
</evidence>
<evidence type="ECO:0000256" key="8">
    <source>
        <dbReference type="ARBA" id="ARBA00039444"/>
    </source>
</evidence>
<dbReference type="InterPro" id="IPR036610">
    <property type="entry name" value="PEBP-like_sf"/>
</dbReference>
<dbReference type="Pfam" id="PF01161">
    <property type="entry name" value="PBP"/>
    <property type="match status" value="1"/>
</dbReference>
<evidence type="ECO:0000256" key="9">
    <source>
        <dbReference type="ARBA" id="ARBA00041206"/>
    </source>
</evidence>
<gene>
    <name evidence="11" type="primary">LOC110990055</name>
</gene>
<evidence type="ECO:0000256" key="5">
    <source>
        <dbReference type="ARBA" id="ARBA00023128"/>
    </source>
</evidence>
<comment type="subcellular location">
    <subcellularLocation>
        <location evidence="1">Mitochondrion</location>
    </subcellularLocation>
</comment>
<keyword evidence="5" id="KW-0496">Mitochondrion</keyword>
<dbReference type="GO" id="GO:0005743">
    <property type="term" value="C:mitochondrial inner membrane"/>
    <property type="evidence" value="ECO:0007669"/>
    <property type="project" value="UniProtKB-ARBA"/>
</dbReference>